<dbReference type="SUPFAM" id="SSF103481">
    <property type="entry name" value="Multidrug resistance efflux transporter EmrE"/>
    <property type="match status" value="2"/>
</dbReference>
<feature type="transmembrane region" description="Helical" evidence="3">
    <location>
        <begin position="117"/>
        <end position="136"/>
    </location>
</feature>
<keyword evidence="3" id="KW-1133">Transmembrane helix</keyword>
<comment type="similarity">
    <text evidence="1">Belongs to the EamA transporter family.</text>
</comment>
<reference evidence="5 6" key="1">
    <citation type="submission" date="2024-07" db="EMBL/GenBank/DDBJ databases">
        <authorList>
            <person name="Thanompreechachai J."/>
            <person name="Duangmal K."/>
        </authorList>
    </citation>
    <scope>NUCLEOTIDE SEQUENCE [LARGE SCALE GENOMIC DNA]</scope>
    <source>
        <strain evidence="5 6">TBRC 1896</strain>
    </source>
</reference>
<accession>A0ABV4I6T6</accession>
<evidence type="ECO:0000313" key="6">
    <source>
        <dbReference type="Proteomes" id="UP001566476"/>
    </source>
</evidence>
<sequence>MDVPLGSRESTDPHPGPDRHPGRDPGVRGPGRGRGVVTALVGATGNQLGAGVGASAFAAIGPAGVVAVRQVVAAAVLLPLARPALRRMGWSQWWPVLLLAVVFAGMNLALYTAVDRVGLALAVTLEFLGPLVLALVTSRTRRHLLIAVAAAAGVYVLVLPGPSSDVGGIAVGLVAGACWAAYIVLNRTAGARLPGVQAPALASGVCAVGYLPVLVVLTVDGRWDGATLTRALLTGVLSSVLPYAADLVALRTVPARSFAVLSSTQPALAALVGLLLLGQGLRAHEWAGIAVISLANVAALVTGPRRGGPRPRPAPAR</sequence>
<dbReference type="InterPro" id="IPR037185">
    <property type="entry name" value="EmrE-like"/>
</dbReference>
<feature type="domain" description="EamA" evidence="4">
    <location>
        <begin position="168"/>
        <end position="295"/>
    </location>
</feature>
<feature type="transmembrane region" description="Helical" evidence="3">
    <location>
        <begin position="143"/>
        <end position="160"/>
    </location>
</feature>
<keyword evidence="6" id="KW-1185">Reference proteome</keyword>
<feature type="transmembrane region" description="Helical" evidence="3">
    <location>
        <begin position="283"/>
        <end position="302"/>
    </location>
</feature>
<feature type="transmembrane region" description="Helical" evidence="3">
    <location>
        <begin position="56"/>
        <end position="81"/>
    </location>
</feature>
<proteinExistence type="inferred from homology"/>
<dbReference type="RefSeq" id="WP_370720632.1">
    <property type="nucleotide sequence ID" value="NZ_JBGGTQ010000011.1"/>
</dbReference>
<organism evidence="5 6">
    <name type="scientific">Kineococcus mangrovi</name>
    <dbReference type="NCBI Taxonomy" id="1660183"/>
    <lineage>
        <taxon>Bacteria</taxon>
        <taxon>Bacillati</taxon>
        <taxon>Actinomycetota</taxon>
        <taxon>Actinomycetes</taxon>
        <taxon>Kineosporiales</taxon>
        <taxon>Kineosporiaceae</taxon>
        <taxon>Kineococcus</taxon>
    </lineage>
</organism>
<feature type="transmembrane region" description="Helical" evidence="3">
    <location>
        <begin position="93"/>
        <end position="111"/>
    </location>
</feature>
<evidence type="ECO:0000256" key="1">
    <source>
        <dbReference type="ARBA" id="ARBA00007362"/>
    </source>
</evidence>
<dbReference type="Pfam" id="PF00892">
    <property type="entry name" value="EamA"/>
    <property type="match status" value="1"/>
</dbReference>
<comment type="caution">
    <text evidence="5">The sequence shown here is derived from an EMBL/GenBank/DDBJ whole genome shotgun (WGS) entry which is preliminary data.</text>
</comment>
<evidence type="ECO:0000313" key="5">
    <source>
        <dbReference type="EMBL" id="MEZ0494399.1"/>
    </source>
</evidence>
<keyword evidence="3" id="KW-0472">Membrane</keyword>
<feature type="compositionally biased region" description="Basic and acidic residues" evidence="2">
    <location>
        <begin position="9"/>
        <end position="26"/>
    </location>
</feature>
<dbReference type="PANTHER" id="PTHR22911:SF37">
    <property type="entry name" value="THREONINE_HOMOSERINE EXPORTER RHTA"/>
    <property type="match status" value="1"/>
</dbReference>
<feature type="transmembrane region" description="Helical" evidence="3">
    <location>
        <begin position="197"/>
        <end position="219"/>
    </location>
</feature>
<feature type="region of interest" description="Disordered" evidence="2">
    <location>
        <begin position="1"/>
        <end position="31"/>
    </location>
</feature>
<name>A0ABV4I6T6_9ACTN</name>
<evidence type="ECO:0000259" key="4">
    <source>
        <dbReference type="Pfam" id="PF00892"/>
    </source>
</evidence>
<dbReference type="EMBL" id="JBGGTQ010000011">
    <property type="protein sequence ID" value="MEZ0494399.1"/>
    <property type="molecule type" value="Genomic_DNA"/>
</dbReference>
<evidence type="ECO:0000256" key="2">
    <source>
        <dbReference type="SAM" id="MobiDB-lite"/>
    </source>
</evidence>
<evidence type="ECO:0000256" key="3">
    <source>
        <dbReference type="SAM" id="Phobius"/>
    </source>
</evidence>
<keyword evidence="3" id="KW-0812">Transmembrane</keyword>
<gene>
    <name evidence="5" type="ORF">AB2L28_19350</name>
</gene>
<dbReference type="InterPro" id="IPR000620">
    <property type="entry name" value="EamA_dom"/>
</dbReference>
<protein>
    <submittedName>
        <fullName evidence="5">DMT family transporter</fullName>
    </submittedName>
</protein>
<dbReference type="PANTHER" id="PTHR22911">
    <property type="entry name" value="ACYL-MALONYL CONDENSING ENZYME-RELATED"/>
    <property type="match status" value="1"/>
</dbReference>
<feature type="transmembrane region" description="Helical" evidence="3">
    <location>
        <begin position="166"/>
        <end position="185"/>
    </location>
</feature>
<dbReference type="Proteomes" id="UP001566476">
    <property type="component" value="Unassembled WGS sequence"/>
</dbReference>
<feature type="transmembrane region" description="Helical" evidence="3">
    <location>
        <begin position="231"/>
        <end position="250"/>
    </location>
</feature>
<feature type="transmembrane region" description="Helical" evidence="3">
    <location>
        <begin position="257"/>
        <end position="277"/>
    </location>
</feature>